<dbReference type="SUPFAM" id="SSF53756">
    <property type="entry name" value="UDP-Glycosyltransferase/glycogen phosphorylase"/>
    <property type="match status" value="1"/>
</dbReference>
<dbReference type="Gene3D" id="3.40.50.2000">
    <property type="entry name" value="Glycogen Phosphorylase B"/>
    <property type="match status" value="2"/>
</dbReference>
<evidence type="ECO:0000259" key="1">
    <source>
        <dbReference type="Pfam" id="PF13439"/>
    </source>
</evidence>
<evidence type="ECO:0000313" key="2">
    <source>
        <dbReference type="EMBL" id="HED31519.1"/>
    </source>
</evidence>
<comment type="caution">
    <text evidence="2">The sequence shown here is derived from an EMBL/GenBank/DDBJ whole genome shotgun (WGS) entry which is preliminary data.</text>
</comment>
<reference evidence="2" key="1">
    <citation type="journal article" date="2020" name="mSystems">
        <title>Genome- and Community-Level Interaction Insights into Carbon Utilization and Element Cycling Functions of Hydrothermarchaeota in Hydrothermal Sediment.</title>
        <authorList>
            <person name="Zhou Z."/>
            <person name="Liu Y."/>
            <person name="Xu W."/>
            <person name="Pan J."/>
            <person name="Luo Z.H."/>
            <person name="Li M."/>
        </authorList>
    </citation>
    <scope>NUCLEOTIDE SEQUENCE [LARGE SCALE GENOMIC DNA]</scope>
    <source>
        <strain evidence="2">SpSt-1181</strain>
    </source>
</reference>
<dbReference type="InterPro" id="IPR028098">
    <property type="entry name" value="Glyco_trans_4-like_N"/>
</dbReference>
<dbReference type="InterPro" id="IPR050194">
    <property type="entry name" value="Glycosyltransferase_grp1"/>
</dbReference>
<feature type="domain" description="Glycosyltransferase subfamily 4-like N-terminal" evidence="1">
    <location>
        <begin position="22"/>
        <end position="158"/>
    </location>
</feature>
<dbReference type="EMBL" id="DSBW01000164">
    <property type="protein sequence ID" value="HED31519.1"/>
    <property type="molecule type" value="Genomic_DNA"/>
</dbReference>
<feature type="non-terminal residue" evidence="2">
    <location>
        <position position="227"/>
    </location>
</feature>
<organism evidence="2">
    <name type="scientific">Prosthecochloris aestuarii</name>
    <dbReference type="NCBI Taxonomy" id="1102"/>
    <lineage>
        <taxon>Bacteria</taxon>
        <taxon>Pseudomonadati</taxon>
        <taxon>Chlorobiota</taxon>
        <taxon>Chlorobiia</taxon>
        <taxon>Chlorobiales</taxon>
        <taxon>Chlorobiaceae</taxon>
        <taxon>Prosthecochloris</taxon>
    </lineage>
</organism>
<dbReference type="PANTHER" id="PTHR45947">
    <property type="entry name" value="SULFOQUINOVOSYL TRANSFERASE SQD2"/>
    <property type="match status" value="1"/>
</dbReference>
<dbReference type="GO" id="GO:0016757">
    <property type="term" value="F:glycosyltransferase activity"/>
    <property type="evidence" value="ECO:0007669"/>
    <property type="project" value="TreeGrafter"/>
</dbReference>
<gene>
    <name evidence="2" type="ORF">ENN50_07545</name>
</gene>
<dbReference type="Pfam" id="PF13439">
    <property type="entry name" value="Glyco_transf_4"/>
    <property type="match status" value="1"/>
</dbReference>
<dbReference type="AlphaFoldDB" id="A0A831STD3"/>
<accession>A0A831STD3</accession>
<name>A0A831STD3_PROAE</name>
<sequence length="227" mass="25537">MNLLFLNSARRGWGGNEKWISLAVSGMRRRHNVSLAYRDLAIARRIEAETHRLPFRHELDIETISRLVALIRTKDIDILIPTKQKEYLLAGIAAKLTGCRVVFRLGIVRPLKNPIQTYIFNHLAHGIIVNAEAIKKALTTSGLKKPGHVKVIYNGIDSAIIHKQSCVEKPRLPFDFILTGLGELSPRKGFHLLLHAFASFALQYPESNAGLVIIGEGEMRRELHQQA</sequence>
<protein>
    <submittedName>
        <fullName evidence="2">Glycosyltransferase</fullName>
    </submittedName>
</protein>
<dbReference type="PANTHER" id="PTHR45947:SF3">
    <property type="entry name" value="SULFOQUINOVOSYL TRANSFERASE SQD2"/>
    <property type="match status" value="1"/>
</dbReference>
<dbReference type="Proteomes" id="UP000886335">
    <property type="component" value="Unassembled WGS sequence"/>
</dbReference>
<proteinExistence type="predicted"/>